<keyword evidence="9" id="KW-0325">Glycoprotein</keyword>
<evidence type="ECO:0000256" key="5">
    <source>
        <dbReference type="ARBA" id="ARBA00022989"/>
    </source>
</evidence>
<feature type="disulfide bond" evidence="10">
    <location>
        <begin position="192"/>
        <end position="204"/>
    </location>
</feature>
<feature type="disulfide bond" evidence="10">
    <location>
        <begin position="250"/>
        <end position="265"/>
    </location>
</feature>
<evidence type="ECO:0000256" key="4">
    <source>
        <dbReference type="ARBA" id="ARBA00022737"/>
    </source>
</evidence>
<accession>A0A443S9C4</accession>
<dbReference type="InterPro" id="IPR002172">
    <property type="entry name" value="LDrepeatLR_classA_rpt"/>
</dbReference>
<dbReference type="Gene3D" id="4.10.400.10">
    <property type="entry name" value="Low-density Lipoprotein Receptor"/>
    <property type="match status" value="5"/>
</dbReference>
<keyword evidence="8 12" id="KW-0675">Receptor</keyword>
<keyword evidence="7 10" id="KW-1015">Disulfide bond</keyword>
<evidence type="ECO:0000256" key="1">
    <source>
        <dbReference type="ARBA" id="ARBA00004167"/>
    </source>
</evidence>
<evidence type="ECO:0000313" key="12">
    <source>
        <dbReference type="EMBL" id="RWS24117.1"/>
    </source>
</evidence>
<feature type="disulfide bond" evidence="10">
    <location>
        <begin position="153"/>
        <end position="165"/>
    </location>
</feature>
<dbReference type="GO" id="GO:0005041">
    <property type="term" value="F:low-density lipoprotein particle receptor activity"/>
    <property type="evidence" value="ECO:0007669"/>
    <property type="project" value="TreeGrafter"/>
</dbReference>
<dbReference type="PANTHER" id="PTHR22722:SF5">
    <property type="entry name" value="LOW-DENSITY LIPOPROTEIN RECEPTOR-RELATED PROTEIN 1B"/>
    <property type="match status" value="1"/>
</dbReference>
<keyword evidence="4" id="KW-0677">Repeat</keyword>
<comment type="caution">
    <text evidence="10">Lacks conserved residue(s) required for the propagation of feature annotation.</text>
</comment>
<dbReference type="OrthoDB" id="9978656at2759"/>
<evidence type="ECO:0000256" key="10">
    <source>
        <dbReference type="PROSITE-ProRule" id="PRU00124"/>
    </source>
</evidence>
<dbReference type="EMBL" id="NCKV01005357">
    <property type="protein sequence ID" value="RWS24117.1"/>
    <property type="molecule type" value="Genomic_DNA"/>
</dbReference>
<keyword evidence="12" id="KW-0449">Lipoprotein</keyword>
<dbReference type="InterPro" id="IPR036055">
    <property type="entry name" value="LDL_receptor-like_sf"/>
</dbReference>
<evidence type="ECO:0000256" key="11">
    <source>
        <dbReference type="SAM" id="SignalP"/>
    </source>
</evidence>
<keyword evidence="5" id="KW-1133">Transmembrane helix</keyword>
<dbReference type="PROSITE" id="PS01209">
    <property type="entry name" value="LDLRA_1"/>
    <property type="match status" value="2"/>
</dbReference>
<dbReference type="FunFam" id="4.10.400.10:FF:000034">
    <property type="entry name" value="Low-density lipoprotein receptor-related protein 2"/>
    <property type="match status" value="1"/>
</dbReference>
<sequence>MDRPYFRNALTGAFILIFLLRCSSSKHISRQTDDLCRFSGCSHYCHLTNDRTICSCPANFTLQNDNNRCIAIVNSSSPLTSKINSSVESEARQQNENITNGRESTNRPLETIKCKSDEYKCSDEKQCITTLYVCDGFKDCDDMSDEQNCTFECEENEFTCVTGGCIHKAFVCDGVIDCKDSSDEDKCEQISCTPNHFDCGDGNCISMIGYCDKKVDCLNKRDEESCHSCANDTSKWQCRTKKCIPRTWLCDGHNDCLDGSDEEGCHSTCDHSCGHGVCIKVENVCDGIIHCADGSDEIACTGLPPLKPTPSDYTYSVNTILDICLLLLVT</sequence>
<feature type="chain" id="PRO_5019495117" evidence="11">
    <location>
        <begin position="26"/>
        <end position="330"/>
    </location>
</feature>
<keyword evidence="13" id="KW-1185">Reference proteome</keyword>
<dbReference type="SUPFAM" id="SSF57424">
    <property type="entry name" value="LDL receptor-like module"/>
    <property type="match status" value="5"/>
</dbReference>
<evidence type="ECO:0000256" key="6">
    <source>
        <dbReference type="ARBA" id="ARBA00023136"/>
    </source>
</evidence>
<keyword evidence="2" id="KW-0812">Transmembrane</keyword>
<protein>
    <submittedName>
        <fullName evidence="12">Low-density lipoprotein receptor-like protein</fullName>
    </submittedName>
</protein>
<dbReference type="PROSITE" id="PS50068">
    <property type="entry name" value="LDLRA_2"/>
    <property type="match status" value="5"/>
</dbReference>
<dbReference type="CDD" id="cd00112">
    <property type="entry name" value="LDLa"/>
    <property type="match status" value="5"/>
</dbReference>
<feature type="disulfide bond" evidence="10">
    <location>
        <begin position="134"/>
        <end position="149"/>
    </location>
</feature>
<dbReference type="SMART" id="SM00192">
    <property type="entry name" value="LDLa"/>
    <property type="match status" value="5"/>
</dbReference>
<comment type="subcellular location">
    <subcellularLocation>
        <location evidence="1">Membrane</location>
        <topology evidence="1">Single-pass membrane protein</topology>
    </subcellularLocation>
</comment>
<dbReference type="SUPFAM" id="SSF57196">
    <property type="entry name" value="EGF/Laminin"/>
    <property type="match status" value="1"/>
</dbReference>
<dbReference type="AlphaFoldDB" id="A0A443S9C4"/>
<organism evidence="12 13">
    <name type="scientific">Leptotrombidium deliense</name>
    <dbReference type="NCBI Taxonomy" id="299467"/>
    <lineage>
        <taxon>Eukaryota</taxon>
        <taxon>Metazoa</taxon>
        <taxon>Ecdysozoa</taxon>
        <taxon>Arthropoda</taxon>
        <taxon>Chelicerata</taxon>
        <taxon>Arachnida</taxon>
        <taxon>Acari</taxon>
        <taxon>Acariformes</taxon>
        <taxon>Trombidiformes</taxon>
        <taxon>Prostigmata</taxon>
        <taxon>Anystina</taxon>
        <taxon>Parasitengona</taxon>
        <taxon>Trombiculoidea</taxon>
        <taxon>Trombiculidae</taxon>
        <taxon>Leptotrombidium</taxon>
    </lineage>
</organism>
<keyword evidence="6" id="KW-0472">Membrane</keyword>
<dbReference type="PRINTS" id="PR00261">
    <property type="entry name" value="LDLRECEPTOR"/>
</dbReference>
<feature type="disulfide bond" evidence="10">
    <location>
        <begin position="172"/>
        <end position="187"/>
    </location>
</feature>
<evidence type="ECO:0000256" key="7">
    <source>
        <dbReference type="ARBA" id="ARBA00023157"/>
    </source>
</evidence>
<keyword evidence="3 11" id="KW-0732">Signal</keyword>
<reference evidence="12 13" key="1">
    <citation type="journal article" date="2018" name="Gigascience">
        <title>Genomes of trombidid mites reveal novel predicted allergens and laterally-transferred genes associated with secondary metabolism.</title>
        <authorList>
            <person name="Dong X."/>
            <person name="Chaisiri K."/>
            <person name="Xia D."/>
            <person name="Armstrong S.D."/>
            <person name="Fang Y."/>
            <person name="Donnelly M.J."/>
            <person name="Kadowaki T."/>
            <person name="McGarry J.W."/>
            <person name="Darby A.C."/>
            <person name="Makepeace B.L."/>
        </authorList>
    </citation>
    <scope>NUCLEOTIDE SEQUENCE [LARGE SCALE GENOMIC DNA]</scope>
    <source>
        <strain evidence="12">UoL-UT</strain>
    </source>
</reference>
<dbReference type="GO" id="GO:0005886">
    <property type="term" value="C:plasma membrane"/>
    <property type="evidence" value="ECO:0007669"/>
    <property type="project" value="TreeGrafter"/>
</dbReference>
<dbReference type="Gene3D" id="2.10.25.10">
    <property type="entry name" value="Laminin"/>
    <property type="match status" value="1"/>
</dbReference>
<feature type="disulfide bond" evidence="10">
    <location>
        <begin position="199"/>
        <end position="217"/>
    </location>
</feature>
<dbReference type="InterPro" id="IPR051221">
    <property type="entry name" value="LDLR-related"/>
</dbReference>
<feature type="disulfide bond" evidence="10">
    <location>
        <begin position="285"/>
        <end position="300"/>
    </location>
</feature>
<dbReference type="Pfam" id="PF00057">
    <property type="entry name" value="Ldl_recept_a"/>
    <property type="match status" value="5"/>
</dbReference>
<feature type="signal peptide" evidence="11">
    <location>
        <begin position="1"/>
        <end position="25"/>
    </location>
</feature>
<evidence type="ECO:0000256" key="8">
    <source>
        <dbReference type="ARBA" id="ARBA00023170"/>
    </source>
</evidence>
<feature type="disulfide bond" evidence="10">
    <location>
        <begin position="160"/>
        <end position="178"/>
    </location>
</feature>
<dbReference type="InterPro" id="IPR023415">
    <property type="entry name" value="LDLR_class-A_CS"/>
</dbReference>
<feature type="disulfide bond" evidence="10">
    <location>
        <begin position="238"/>
        <end position="256"/>
    </location>
</feature>
<gene>
    <name evidence="12" type="ORF">B4U80_02811</name>
</gene>
<evidence type="ECO:0000313" key="13">
    <source>
        <dbReference type="Proteomes" id="UP000288716"/>
    </source>
</evidence>
<evidence type="ECO:0000256" key="2">
    <source>
        <dbReference type="ARBA" id="ARBA00022692"/>
    </source>
</evidence>
<feature type="disulfide bond" evidence="10">
    <location>
        <begin position="273"/>
        <end position="291"/>
    </location>
</feature>
<dbReference type="VEuPathDB" id="VectorBase:LDEU007923"/>
<evidence type="ECO:0000256" key="9">
    <source>
        <dbReference type="ARBA" id="ARBA00023180"/>
    </source>
</evidence>
<name>A0A443S9C4_9ACAR</name>
<dbReference type="PANTHER" id="PTHR22722">
    <property type="entry name" value="LOW-DENSITY LIPOPROTEIN RECEPTOR-RELATED PROTEIN 2-RELATED"/>
    <property type="match status" value="1"/>
</dbReference>
<comment type="caution">
    <text evidence="12">The sequence shown here is derived from an EMBL/GenBank/DDBJ whole genome shotgun (WGS) entry which is preliminary data.</text>
</comment>
<dbReference type="GO" id="GO:0043235">
    <property type="term" value="C:receptor complex"/>
    <property type="evidence" value="ECO:0007669"/>
    <property type="project" value="TreeGrafter"/>
</dbReference>
<dbReference type="STRING" id="299467.A0A443S9C4"/>
<dbReference type="Proteomes" id="UP000288716">
    <property type="component" value="Unassembled WGS sequence"/>
</dbReference>
<proteinExistence type="predicted"/>
<feature type="disulfide bond" evidence="10">
    <location>
        <begin position="211"/>
        <end position="226"/>
    </location>
</feature>
<evidence type="ECO:0000256" key="3">
    <source>
        <dbReference type="ARBA" id="ARBA00022729"/>
    </source>
</evidence>